<organism evidence="1 2">
    <name type="scientific">Fusarium tjaetaba</name>
    <dbReference type="NCBI Taxonomy" id="1567544"/>
    <lineage>
        <taxon>Eukaryota</taxon>
        <taxon>Fungi</taxon>
        <taxon>Dikarya</taxon>
        <taxon>Ascomycota</taxon>
        <taxon>Pezizomycotina</taxon>
        <taxon>Sordariomycetes</taxon>
        <taxon>Hypocreomycetidae</taxon>
        <taxon>Hypocreales</taxon>
        <taxon>Nectriaceae</taxon>
        <taxon>Fusarium</taxon>
        <taxon>Fusarium fujikuroi species complex</taxon>
    </lineage>
</organism>
<dbReference type="EMBL" id="JAAQRI010000212">
    <property type="protein sequence ID" value="KAF5627249.1"/>
    <property type="molecule type" value="Genomic_DNA"/>
</dbReference>
<accession>A0A8H5R5U5</accession>
<gene>
    <name evidence="1" type="ORF">FTJAE_9334</name>
</gene>
<dbReference type="Proteomes" id="UP000530670">
    <property type="component" value="Unassembled WGS sequence"/>
</dbReference>
<comment type="caution">
    <text evidence="1">The sequence shown here is derived from an EMBL/GenBank/DDBJ whole genome shotgun (WGS) entry which is preliminary data.</text>
</comment>
<sequence length="70" mass="7811">MYHGHITRRGSRKQGGFTPSTSVVDIGAMVKERLYHGYGALICCNSEEAHVPFIVYYLGAVFKKDTYSPV</sequence>
<reference evidence="1 2" key="1">
    <citation type="submission" date="2020-05" db="EMBL/GenBank/DDBJ databases">
        <title>Identification and distribution of gene clusters putatively required for synthesis of sphingolipid metabolism inhibitors in phylogenetically diverse species of the filamentous fungus Fusarium.</title>
        <authorList>
            <person name="Kim H.-S."/>
            <person name="Busman M."/>
            <person name="Brown D.W."/>
            <person name="Divon H."/>
            <person name="Uhlig S."/>
            <person name="Proctor R.H."/>
        </authorList>
    </citation>
    <scope>NUCLEOTIDE SEQUENCE [LARGE SCALE GENOMIC DNA]</scope>
    <source>
        <strain evidence="1 2">NRRL 66243</strain>
    </source>
</reference>
<name>A0A8H5R5U5_9HYPO</name>
<dbReference type="AlphaFoldDB" id="A0A8H5R5U5"/>
<protein>
    <submittedName>
        <fullName evidence="1">Uncharacterized protein</fullName>
    </submittedName>
</protein>
<evidence type="ECO:0000313" key="2">
    <source>
        <dbReference type="Proteomes" id="UP000530670"/>
    </source>
</evidence>
<evidence type="ECO:0000313" key="1">
    <source>
        <dbReference type="EMBL" id="KAF5627249.1"/>
    </source>
</evidence>
<dbReference type="GeneID" id="59308515"/>
<dbReference type="RefSeq" id="XP_037203586.1">
    <property type="nucleotide sequence ID" value="XM_037356245.1"/>
</dbReference>
<keyword evidence="2" id="KW-1185">Reference proteome</keyword>
<proteinExistence type="predicted"/>